<sequence>MENNKVRQFIDLLVNEEETIENAAKVSGIGDMKLVDVLKTISEMEFENIKAFSSAVAGLNSMKEAIQTVKDLDNALVDLKENKKDNELTQEELRDLLKERTQKEKQIYIANATGIDKDVLSRFKLGKIDLYPCLFTKLEAYLTNS</sequence>
<proteinExistence type="predicted"/>
<protein>
    <submittedName>
        <fullName evidence="2">Uncharacterized protein</fullName>
    </submittedName>
</protein>
<evidence type="ECO:0000256" key="1">
    <source>
        <dbReference type="SAM" id="Coils"/>
    </source>
</evidence>
<name>A0A8S5S270_9CAUD</name>
<reference evidence="2" key="1">
    <citation type="journal article" date="2021" name="Proc. Natl. Acad. Sci. U.S.A.">
        <title>A Catalog of Tens of Thousands of Viruses from Human Metagenomes Reveals Hidden Associations with Chronic Diseases.</title>
        <authorList>
            <person name="Tisza M.J."/>
            <person name="Buck C.B."/>
        </authorList>
    </citation>
    <scope>NUCLEOTIDE SEQUENCE</scope>
    <source>
        <strain evidence="2">CtCIv11</strain>
    </source>
</reference>
<feature type="coiled-coil region" evidence="1">
    <location>
        <begin position="62"/>
        <end position="106"/>
    </location>
</feature>
<organism evidence="2">
    <name type="scientific">Siphoviridae sp. ctCIv11</name>
    <dbReference type="NCBI Taxonomy" id="2827806"/>
    <lineage>
        <taxon>Viruses</taxon>
        <taxon>Duplodnaviria</taxon>
        <taxon>Heunggongvirae</taxon>
        <taxon>Uroviricota</taxon>
        <taxon>Caudoviricetes</taxon>
    </lineage>
</organism>
<dbReference type="EMBL" id="BK032513">
    <property type="protein sequence ID" value="DAF45025.1"/>
    <property type="molecule type" value="Genomic_DNA"/>
</dbReference>
<keyword evidence="1" id="KW-0175">Coiled coil</keyword>
<evidence type="ECO:0000313" key="2">
    <source>
        <dbReference type="EMBL" id="DAF45025.1"/>
    </source>
</evidence>
<accession>A0A8S5S270</accession>